<dbReference type="Pfam" id="PF13489">
    <property type="entry name" value="Methyltransf_23"/>
    <property type="match status" value="1"/>
</dbReference>
<name>A0A1F5K920_9BACT</name>
<evidence type="ECO:0000313" key="2">
    <source>
        <dbReference type="Proteomes" id="UP000176527"/>
    </source>
</evidence>
<accession>A0A1F5K920</accession>
<reference evidence="1 2" key="1">
    <citation type="journal article" date="2016" name="Nat. Commun.">
        <title>Thousands of microbial genomes shed light on interconnected biogeochemical processes in an aquifer system.</title>
        <authorList>
            <person name="Anantharaman K."/>
            <person name="Brown C.T."/>
            <person name="Hug L.A."/>
            <person name="Sharon I."/>
            <person name="Castelle C.J."/>
            <person name="Probst A.J."/>
            <person name="Thomas B.C."/>
            <person name="Singh A."/>
            <person name="Wilkins M.J."/>
            <person name="Karaoz U."/>
            <person name="Brodie E.L."/>
            <person name="Williams K.H."/>
            <person name="Hubbard S.S."/>
            <person name="Banfield J.F."/>
        </authorList>
    </citation>
    <scope>NUCLEOTIDE SEQUENCE [LARGE SCALE GENOMIC DNA]</scope>
</reference>
<dbReference type="Proteomes" id="UP000176527">
    <property type="component" value="Unassembled WGS sequence"/>
</dbReference>
<evidence type="ECO:0000313" key="1">
    <source>
        <dbReference type="EMBL" id="OGE37443.1"/>
    </source>
</evidence>
<dbReference type="SUPFAM" id="SSF53335">
    <property type="entry name" value="S-adenosyl-L-methionine-dependent methyltransferases"/>
    <property type="match status" value="1"/>
</dbReference>
<dbReference type="CDD" id="cd02440">
    <property type="entry name" value="AdoMet_MTases"/>
    <property type="match status" value="1"/>
</dbReference>
<dbReference type="EMBL" id="MFDE01000043">
    <property type="protein sequence ID" value="OGE37443.1"/>
    <property type="molecule type" value="Genomic_DNA"/>
</dbReference>
<dbReference type="InterPro" id="IPR029063">
    <property type="entry name" value="SAM-dependent_MTases_sf"/>
</dbReference>
<sequence>MNDSKLQKDFFDISDNQYSPDLILKPPFHTQLEIEVILNRLNGPSERLIMDFGAGSGRVTVPLLQNGYSVFAVDVSKKSLLNLRNLARKFKYMNLKTAKKIPDGIRLQTIVGADILHHINIDKYLPIFYKSLTKGGKIIFSEPGAFNLSWYIYLPIVSSWNLEKGMTSCTYFNLKSKLKKNGYQNIKITGLGIIPRPFLNFSKKLCQLNDSLGNFSVFKLFAYRYIIEASK</sequence>
<comment type="caution">
    <text evidence="1">The sequence shown here is derived from an EMBL/GenBank/DDBJ whole genome shotgun (WGS) entry which is preliminary data.</text>
</comment>
<evidence type="ECO:0008006" key="3">
    <source>
        <dbReference type="Google" id="ProtNLM"/>
    </source>
</evidence>
<proteinExistence type="predicted"/>
<dbReference type="Gene3D" id="3.40.50.150">
    <property type="entry name" value="Vaccinia Virus protein VP39"/>
    <property type="match status" value="1"/>
</dbReference>
<gene>
    <name evidence="1" type="ORF">A3F00_01085</name>
</gene>
<organism evidence="1 2">
    <name type="scientific">Candidatus Daviesbacteria bacterium RIFCSPHIGHO2_12_FULL_37_11</name>
    <dbReference type="NCBI Taxonomy" id="1797777"/>
    <lineage>
        <taxon>Bacteria</taxon>
        <taxon>Candidatus Daviesiibacteriota</taxon>
    </lineage>
</organism>
<protein>
    <recommendedName>
        <fullName evidence="3">Methyltransferase type 11 domain-containing protein</fullName>
    </recommendedName>
</protein>
<dbReference type="AlphaFoldDB" id="A0A1F5K920"/>